<evidence type="ECO:0000313" key="9">
    <source>
        <dbReference type="EMBL" id="MBD0779517.1"/>
    </source>
</evidence>
<keyword evidence="10" id="KW-1185">Reference proteome</keyword>
<dbReference type="EMBL" id="JABTCF010000012">
    <property type="protein sequence ID" value="MBD0779517.1"/>
    <property type="molecule type" value="Genomic_DNA"/>
</dbReference>
<dbReference type="InterPro" id="IPR001469">
    <property type="entry name" value="ATP_synth_F1_dsu/esu"/>
</dbReference>
<comment type="caution">
    <text evidence="9">The sequence shown here is derived from an EMBL/GenBank/DDBJ whole genome shotgun (WGS) entry which is preliminary data.</text>
</comment>
<dbReference type="InterPro" id="IPR020546">
    <property type="entry name" value="ATP_synth_F1_dsu/esu_N"/>
</dbReference>
<name>A0ABR7V3Y0_9FLAO</name>
<evidence type="ECO:0000259" key="8">
    <source>
        <dbReference type="Pfam" id="PF02823"/>
    </source>
</evidence>
<comment type="subcellular location">
    <subcellularLocation>
        <location evidence="2">Endomembrane system</location>
        <topology evidence="2">Peripheral membrane protein</topology>
    </subcellularLocation>
</comment>
<comment type="function">
    <text evidence="1">Produces ATP from ADP in the presence of a proton gradient across the membrane.</text>
</comment>
<evidence type="ECO:0000256" key="4">
    <source>
        <dbReference type="ARBA" id="ARBA00022448"/>
    </source>
</evidence>
<reference evidence="9" key="1">
    <citation type="submission" date="2020-05" db="EMBL/GenBank/DDBJ databases">
        <title>The draft genome sequence of Maribacter sp. ANRC-HE7.</title>
        <authorList>
            <person name="Mu L."/>
        </authorList>
    </citation>
    <scope>NUCLEOTIDE SEQUENCE</scope>
    <source>
        <strain evidence="9">ANRC-HE7</strain>
    </source>
</reference>
<proteinExistence type="inferred from homology"/>
<dbReference type="InterPro" id="IPR036771">
    <property type="entry name" value="ATPsynth_dsu/esu_N"/>
</dbReference>
<dbReference type="RefSeq" id="WP_188244966.1">
    <property type="nucleotide sequence ID" value="NZ_JABTCF010000012.1"/>
</dbReference>
<evidence type="ECO:0000256" key="7">
    <source>
        <dbReference type="ARBA" id="ARBA00023196"/>
    </source>
</evidence>
<keyword evidence="6" id="KW-0472">Membrane</keyword>
<evidence type="ECO:0000256" key="1">
    <source>
        <dbReference type="ARBA" id="ARBA00003543"/>
    </source>
</evidence>
<dbReference type="Pfam" id="PF02823">
    <property type="entry name" value="ATP-synt_DE_N"/>
    <property type="match status" value="1"/>
</dbReference>
<protein>
    <submittedName>
        <fullName evidence="9">F0F1 ATP synthase subunit epsilon</fullName>
    </submittedName>
</protein>
<keyword evidence="7" id="KW-0066">ATP synthesis</keyword>
<keyword evidence="7" id="KW-0139">CF(1)</keyword>
<evidence type="ECO:0000256" key="2">
    <source>
        <dbReference type="ARBA" id="ARBA00004184"/>
    </source>
</evidence>
<keyword evidence="5" id="KW-0406">Ion transport</keyword>
<comment type="similarity">
    <text evidence="3">Belongs to the ATPase epsilon chain family.</text>
</comment>
<dbReference type="Proteomes" id="UP001166021">
    <property type="component" value="Unassembled WGS sequence"/>
</dbReference>
<sequence>MYLEIVSPEAILFAGEVNSVTVPGINGEFQMLKDHAPVVSLLQQGNVVVDGTITIADEYQNKFTKDAKGRTVLAITSGTVEMKDNKVIVLAD</sequence>
<keyword evidence="4" id="KW-0813">Transport</keyword>
<evidence type="ECO:0000313" key="10">
    <source>
        <dbReference type="Proteomes" id="UP001166021"/>
    </source>
</evidence>
<gene>
    <name evidence="9" type="ORF">HPE56_17080</name>
</gene>
<evidence type="ECO:0000256" key="6">
    <source>
        <dbReference type="ARBA" id="ARBA00023136"/>
    </source>
</evidence>
<dbReference type="CDD" id="cd12152">
    <property type="entry name" value="F1-ATPase_delta"/>
    <property type="match status" value="1"/>
</dbReference>
<accession>A0ABR7V3Y0</accession>
<dbReference type="SUPFAM" id="SSF51344">
    <property type="entry name" value="Epsilon subunit of F1F0-ATP synthase N-terminal domain"/>
    <property type="match status" value="1"/>
</dbReference>
<evidence type="ECO:0000256" key="5">
    <source>
        <dbReference type="ARBA" id="ARBA00023065"/>
    </source>
</evidence>
<organism evidence="9 10">
    <name type="scientific">Maribacter aquimaris</name>
    <dbReference type="NCBI Taxonomy" id="2737171"/>
    <lineage>
        <taxon>Bacteria</taxon>
        <taxon>Pseudomonadati</taxon>
        <taxon>Bacteroidota</taxon>
        <taxon>Flavobacteriia</taxon>
        <taxon>Flavobacteriales</taxon>
        <taxon>Flavobacteriaceae</taxon>
        <taxon>Maribacter</taxon>
    </lineage>
</organism>
<evidence type="ECO:0000256" key="3">
    <source>
        <dbReference type="ARBA" id="ARBA00005712"/>
    </source>
</evidence>
<feature type="domain" description="ATP synthase F1 complex delta/epsilon subunit N-terminal" evidence="8">
    <location>
        <begin position="1"/>
        <end position="92"/>
    </location>
</feature>
<dbReference type="Gene3D" id="2.60.15.10">
    <property type="entry name" value="F0F1 ATP synthase delta/epsilon subunit, N-terminal"/>
    <property type="match status" value="1"/>
</dbReference>